<keyword evidence="3" id="KW-1185">Reference proteome</keyword>
<dbReference type="PANTHER" id="PTHR31369">
    <property type="entry name" value="PROTEIN CBG02325-RELATED"/>
    <property type="match status" value="1"/>
</dbReference>
<organism evidence="2 3">
    <name type="scientific">Caenorhabditis japonica</name>
    <dbReference type="NCBI Taxonomy" id="281687"/>
    <lineage>
        <taxon>Eukaryota</taxon>
        <taxon>Metazoa</taxon>
        <taxon>Ecdysozoa</taxon>
        <taxon>Nematoda</taxon>
        <taxon>Chromadorea</taxon>
        <taxon>Rhabditida</taxon>
        <taxon>Rhabditina</taxon>
        <taxon>Rhabditomorpha</taxon>
        <taxon>Rhabditoidea</taxon>
        <taxon>Rhabditidae</taxon>
        <taxon>Peloderinae</taxon>
        <taxon>Caenorhabditis</taxon>
    </lineage>
</organism>
<accession>A0A8R1ERY5</accession>
<keyword evidence="1" id="KW-0732">Signal</keyword>
<dbReference type="EnsemblMetazoa" id="CJA41546c.1">
    <property type="protein sequence ID" value="CJA41546c.1"/>
    <property type="gene ID" value="WBGene00217394"/>
</dbReference>
<dbReference type="PANTHER" id="PTHR31369:SF2">
    <property type="entry name" value="INTRINSICALLY DISORDERED PROTEIN, CLASS B"/>
    <property type="match status" value="1"/>
</dbReference>
<name>A0A8R1ERY5_CAEJA</name>
<protein>
    <submittedName>
        <fullName evidence="2">Uncharacterized protein</fullName>
    </submittedName>
</protein>
<evidence type="ECO:0000313" key="3">
    <source>
        <dbReference type="Proteomes" id="UP000005237"/>
    </source>
</evidence>
<evidence type="ECO:0000313" key="2">
    <source>
        <dbReference type="EnsemblMetazoa" id="CJA41546c.1"/>
    </source>
</evidence>
<sequence>MTKFLLYSFLAILAFISVQVQSAVLPVSKEVALVETSTSSESSSTTIDTLGSSRVKRQGGCGCCGCGGGCGCCGCGGGGGGGCGCCCCRPKDFFLLVFLRFFTQLHCTTLLQELHSANTLDFIF</sequence>
<dbReference type="AlphaFoldDB" id="A0A8R1ERY5"/>
<proteinExistence type="predicted"/>
<reference evidence="2" key="2">
    <citation type="submission" date="2022-06" db="UniProtKB">
        <authorList>
            <consortium name="EnsemblMetazoa"/>
        </authorList>
    </citation>
    <scope>IDENTIFICATION</scope>
    <source>
        <strain evidence="2">DF5081</strain>
    </source>
</reference>
<reference evidence="3" key="1">
    <citation type="submission" date="2010-08" db="EMBL/GenBank/DDBJ databases">
        <authorList>
            <consortium name="Caenorhabditis japonica Sequencing Consortium"/>
            <person name="Wilson R.K."/>
        </authorList>
    </citation>
    <scope>NUCLEOTIDE SEQUENCE [LARGE SCALE GENOMIC DNA]</scope>
    <source>
        <strain evidence="3">DF5081</strain>
    </source>
</reference>
<evidence type="ECO:0000256" key="1">
    <source>
        <dbReference type="SAM" id="SignalP"/>
    </source>
</evidence>
<feature type="signal peptide" evidence="1">
    <location>
        <begin position="1"/>
        <end position="22"/>
    </location>
</feature>
<dbReference type="Proteomes" id="UP000005237">
    <property type="component" value="Unassembled WGS sequence"/>
</dbReference>
<feature type="chain" id="PRO_5035921320" evidence="1">
    <location>
        <begin position="23"/>
        <end position="124"/>
    </location>
</feature>